<dbReference type="InterPro" id="IPR025836">
    <property type="entry name" value="Zn_knuckle_CX2CX4HX4C"/>
</dbReference>
<comment type="caution">
    <text evidence="2">The sequence shown here is derived from an EMBL/GenBank/DDBJ whole genome shotgun (WGS) entry which is preliminary data.</text>
</comment>
<reference evidence="2" key="1">
    <citation type="submission" date="2020-06" db="EMBL/GenBank/DDBJ databases">
        <authorList>
            <person name="Li T."/>
            <person name="Hu X."/>
            <person name="Zhang T."/>
            <person name="Song X."/>
            <person name="Zhang H."/>
            <person name="Dai N."/>
            <person name="Sheng W."/>
            <person name="Hou X."/>
            <person name="Wei L."/>
        </authorList>
    </citation>
    <scope>NUCLEOTIDE SEQUENCE</scope>
    <source>
        <strain evidence="2">G02</strain>
        <tissue evidence="2">Leaf</tissue>
    </source>
</reference>
<dbReference type="InterPro" id="IPR040256">
    <property type="entry name" value="At4g02000-like"/>
</dbReference>
<gene>
    <name evidence="2" type="ORF">Sradi_6130600</name>
</gene>
<reference evidence="2" key="2">
    <citation type="journal article" date="2024" name="Plant">
        <title>Genomic evolution and insights into agronomic trait innovations of Sesamum species.</title>
        <authorList>
            <person name="Miao H."/>
            <person name="Wang L."/>
            <person name="Qu L."/>
            <person name="Liu H."/>
            <person name="Sun Y."/>
            <person name="Le M."/>
            <person name="Wang Q."/>
            <person name="Wei S."/>
            <person name="Zheng Y."/>
            <person name="Lin W."/>
            <person name="Duan Y."/>
            <person name="Cao H."/>
            <person name="Xiong S."/>
            <person name="Wang X."/>
            <person name="Wei L."/>
            <person name="Li C."/>
            <person name="Ma Q."/>
            <person name="Ju M."/>
            <person name="Zhao R."/>
            <person name="Li G."/>
            <person name="Mu C."/>
            <person name="Tian Q."/>
            <person name="Mei H."/>
            <person name="Zhang T."/>
            <person name="Gao T."/>
            <person name="Zhang H."/>
        </authorList>
    </citation>
    <scope>NUCLEOTIDE SEQUENCE</scope>
    <source>
        <strain evidence="2">G02</strain>
    </source>
</reference>
<dbReference type="PANTHER" id="PTHR31286">
    <property type="entry name" value="GLYCINE-RICH CELL WALL STRUCTURAL PROTEIN 1.8-LIKE"/>
    <property type="match status" value="1"/>
</dbReference>
<name>A0AAW2KNA2_SESRA</name>
<feature type="non-terminal residue" evidence="2">
    <location>
        <position position="265"/>
    </location>
</feature>
<accession>A0AAW2KNA2</accession>
<dbReference type="EMBL" id="JACGWJ010000028">
    <property type="protein sequence ID" value="KAL0307133.1"/>
    <property type="molecule type" value="Genomic_DNA"/>
</dbReference>
<evidence type="ECO:0000259" key="1">
    <source>
        <dbReference type="Pfam" id="PF14392"/>
    </source>
</evidence>
<organism evidence="2">
    <name type="scientific">Sesamum radiatum</name>
    <name type="common">Black benniseed</name>
    <dbReference type="NCBI Taxonomy" id="300843"/>
    <lineage>
        <taxon>Eukaryota</taxon>
        <taxon>Viridiplantae</taxon>
        <taxon>Streptophyta</taxon>
        <taxon>Embryophyta</taxon>
        <taxon>Tracheophyta</taxon>
        <taxon>Spermatophyta</taxon>
        <taxon>Magnoliopsida</taxon>
        <taxon>eudicotyledons</taxon>
        <taxon>Gunneridae</taxon>
        <taxon>Pentapetalae</taxon>
        <taxon>asterids</taxon>
        <taxon>lamiids</taxon>
        <taxon>Lamiales</taxon>
        <taxon>Pedaliaceae</taxon>
        <taxon>Sesamum</taxon>
    </lineage>
</organism>
<proteinExistence type="predicted"/>
<dbReference type="PANTHER" id="PTHR31286:SF167">
    <property type="entry name" value="OS09G0268800 PROTEIN"/>
    <property type="match status" value="1"/>
</dbReference>
<protein>
    <recommendedName>
        <fullName evidence="1">Zinc knuckle CX2CX4HX4C domain-containing protein</fullName>
    </recommendedName>
</protein>
<dbReference type="AlphaFoldDB" id="A0AAW2KNA2"/>
<sequence>MMEGCPWTFEKHLLILSQVEADDNPQAVELNWCSFYVHIHGLSLRQRTEVMAHLIGSRIGRVIEVPPSSHRLWGSDMRIRVALEVRKPLLRCLQLSSASGEKLTVSFSYERLPFFYCICGLMGHIARQCEKQYEEGYIDTGKDKQYGPWLCTAVGRGLPRRIFGDIRSPGNSGVDTIANMMLLKCGVETRRGVRIFEPMNSTTVAVNSTLHVSNGKETWSNDMNYLESMRQKGQSCYFNSLENDSNLGPIQMGTFDQPSAQTQLT</sequence>
<feature type="domain" description="Zinc knuckle CX2CX4HX4C" evidence="1">
    <location>
        <begin position="84"/>
        <end position="131"/>
    </location>
</feature>
<evidence type="ECO:0000313" key="2">
    <source>
        <dbReference type="EMBL" id="KAL0307133.1"/>
    </source>
</evidence>
<dbReference type="Pfam" id="PF14392">
    <property type="entry name" value="zf-CCHC_4"/>
    <property type="match status" value="1"/>
</dbReference>